<dbReference type="AlphaFoldDB" id="A0A9D9DBZ0"/>
<gene>
    <name evidence="2" type="ORF">IAB19_04480</name>
</gene>
<reference evidence="2" key="1">
    <citation type="submission" date="2020-10" db="EMBL/GenBank/DDBJ databases">
        <authorList>
            <person name="Gilroy R."/>
        </authorList>
    </citation>
    <scope>NUCLEOTIDE SEQUENCE</scope>
    <source>
        <strain evidence="2">17213</strain>
    </source>
</reference>
<reference evidence="2" key="2">
    <citation type="journal article" date="2021" name="PeerJ">
        <title>Extensive microbial diversity within the chicken gut microbiome revealed by metagenomics and culture.</title>
        <authorList>
            <person name="Gilroy R."/>
            <person name="Ravi A."/>
            <person name="Getino M."/>
            <person name="Pursley I."/>
            <person name="Horton D.L."/>
            <person name="Alikhan N.F."/>
            <person name="Baker D."/>
            <person name="Gharbi K."/>
            <person name="Hall N."/>
            <person name="Watson M."/>
            <person name="Adriaenssens E.M."/>
            <person name="Foster-Nyarko E."/>
            <person name="Jarju S."/>
            <person name="Secka A."/>
            <person name="Antonio M."/>
            <person name="Oren A."/>
            <person name="Chaudhuri R.R."/>
            <person name="La Ragione R."/>
            <person name="Hildebrand F."/>
            <person name="Pallen M.J."/>
        </authorList>
    </citation>
    <scope>NUCLEOTIDE SEQUENCE</scope>
    <source>
        <strain evidence="2">17213</strain>
    </source>
</reference>
<accession>A0A9D9DBZ0</accession>
<dbReference type="PROSITE" id="PS51257">
    <property type="entry name" value="PROKAR_LIPOPROTEIN"/>
    <property type="match status" value="1"/>
</dbReference>
<evidence type="ECO:0000313" key="2">
    <source>
        <dbReference type="EMBL" id="MBO8415620.1"/>
    </source>
</evidence>
<proteinExistence type="predicted"/>
<name>A0A9D9DBZ0_9GAMM</name>
<evidence type="ECO:0000256" key="1">
    <source>
        <dbReference type="SAM" id="SignalP"/>
    </source>
</evidence>
<feature type="chain" id="PRO_5038518027" description="Sel1 repeat family protein" evidence="1">
    <location>
        <begin position="18"/>
        <end position="213"/>
    </location>
</feature>
<organism evidence="2 3">
    <name type="scientific">Candidatus Avisuccinivibrio stercorigallinarum</name>
    <dbReference type="NCBI Taxonomy" id="2840704"/>
    <lineage>
        <taxon>Bacteria</taxon>
        <taxon>Pseudomonadati</taxon>
        <taxon>Pseudomonadota</taxon>
        <taxon>Gammaproteobacteria</taxon>
        <taxon>Aeromonadales</taxon>
        <taxon>Succinivibrionaceae</taxon>
        <taxon>Succinivibrionaceae incertae sedis</taxon>
        <taxon>Candidatus Avisuccinivibrio</taxon>
    </lineage>
</organism>
<sequence length="213" mass="23504">MAAINKLACLAAAVLSAAVLTSGCSIEEEGQEQLVREEDSLRELNLDELSTLQRSFMRSCLACVMGDVSELDTITKDYTASRQDKDFPEPLALQQYRTNAVFESCAQKAAQLHHFEPLKAMVTRAGQAARISQRFYAQGKLTDGAFWLQRTLNINGEKNGYATAGRIFVQHRSTIEIGAKLLEQAARLGDHEAAQILLGLTDPSSSYYKNLKD</sequence>
<keyword evidence="1" id="KW-0732">Signal</keyword>
<evidence type="ECO:0000313" key="3">
    <source>
        <dbReference type="Proteomes" id="UP000823631"/>
    </source>
</evidence>
<dbReference type="Proteomes" id="UP000823631">
    <property type="component" value="Unassembled WGS sequence"/>
</dbReference>
<evidence type="ECO:0008006" key="4">
    <source>
        <dbReference type="Google" id="ProtNLM"/>
    </source>
</evidence>
<feature type="signal peptide" evidence="1">
    <location>
        <begin position="1"/>
        <end position="17"/>
    </location>
</feature>
<comment type="caution">
    <text evidence="2">The sequence shown here is derived from an EMBL/GenBank/DDBJ whole genome shotgun (WGS) entry which is preliminary data.</text>
</comment>
<protein>
    <recommendedName>
        <fullName evidence="4">Sel1 repeat family protein</fullName>
    </recommendedName>
</protein>
<dbReference type="EMBL" id="JADINH010000096">
    <property type="protein sequence ID" value="MBO8415620.1"/>
    <property type="molecule type" value="Genomic_DNA"/>
</dbReference>